<gene>
    <name evidence="1" type="ORF">F511_29484</name>
</gene>
<dbReference type="Proteomes" id="UP000250235">
    <property type="component" value="Unassembled WGS sequence"/>
</dbReference>
<reference evidence="1 2" key="1">
    <citation type="journal article" date="2015" name="Proc. Natl. Acad. Sci. U.S.A.">
        <title>The resurrection genome of Boea hygrometrica: A blueprint for survival of dehydration.</title>
        <authorList>
            <person name="Xiao L."/>
            <person name="Yang G."/>
            <person name="Zhang L."/>
            <person name="Yang X."/>
            <person name="Zhao S."/>
            <person name="Ji Z."/>
            <person name="Zhou Q."/>
            <person name="Hu M."/>
            <person name="Wang Y."/>
            <person name="Chen M."/>
            <person name="Xu Y."/>
            <person name="Jin H."/>
            <person name="Xiao X."/>
            <person name="Hu G."/>
            <person name="Bao F."/>
            <person name="Hu Y."/>
            <person name="Wan P."/>
            <person name="Li L."/>
            <person name="Deng X."/>
            <person name="Kuang T."/>
            <person name="Xiang C."/>
            <person name="Zhu J.K."/>
            <person name="Oliver M.J."/>
            <person name="He Y."/>
        </authorList>
    </citation>
    <scope>NUCLEOTIDE SEQUENCE [LARGE SCALE GENOMIC DNA]</scope>
    <source>
        <strain evidence="2">cv. XS01</strain>
    </source>
</reference>
<dbReference type="AlphaFoldDB" id="A0A2Z7AYA7"/>
<keyword evidence="2" id="KW-1185">Reference proteome</keyword>
<protein>
    <submittedName>
        <fullName evidence="1">Uncharacterized protein</fullName>
    </submittedName>
</protein>
<evidence type="ECO:0000313" key="2">
    <source>
        <dbReference type="Proteomes" id="UP000250235"/>
    </source>
</evidence>
<dbReference type="EMBL" id="KV010857">
    <property type="protein sequence ID" value="KZV26861.1"/>
    <property type="molecule type" value="Genomic_DNA"/>
</dbReference>
<proteinExistence type="predicted"/>
<name>A0A2Z7AYA7_9LAMI</name>
<organism evidence="1 2">
    <name type="scientific">Dorcoceras hygrometricum</name>
    <dbReference type="NCBI Taxonomy" id="472368"/>
    <lineage>
        <taxon>Eukaryota</taxon>
        <taxon>Viridiplantae</taxon>
        <taxon>Streptophyta</taxon>
        <taxon>Embryophyta</taxon>
        <taxon>Tracheophyta</taxon>
        <taxon>Spermatophyta</taxon>
        <taxon>Magnoliopsida</taxon>
        <taxon>eudicotyledons</taxon>
        <taxon>Gunneridae</taxon>
        <taxon>Pentapetalae</taxon>
        <taxon>asterids</taxon>
        <taxon>lamiids</taxon>
        <taxon>Lamiales</taxon>
        <taxon>Gesneriaceae</taxon>
        <taxon>Didymocarpoideae</taxon>
        <taxon>Trichosporeae</taxon>
        <taxon>Loxocarpinae</taxon>
        <taxon>Dorcoceras</taxon>
    </lineage>
</organism>
<sequence length="404" mass="45066">MSSWTQSSVSLSKLHEIQKPLNDKSVLGFNVGEISSGETSTQSNSVYDKFKKMNFVKASVIHNTYESVKYDEQTYGQLNKKGKEGIGYIRSENSKTSWLKNRIDKEKVGTGSKSSVPHQPRRGPKKVKSVWRKIIYLSGVLSFYLLSEMASSLIVKALQVNFDSVLGIPDNDGMVKMFRVLESTGLRGFLGYPSVLYEKELEQFFDTALFLFSVWRAGQTSCKKRKLKYEFRLLNDILAKSVTVKVGSFDAVTHERCVLMTTIHFELKVNWSKLLFDILKEMADRSSKRSKGYAAQICALLKGDPAVTLEDAKTFPPLKILSAKTSTLVKVTVAPAGGIGISRFGDISVTHEDLLALVRIEVAAGRHRARDVSIAAGSDCVVLVAADQQARLCKSVKKRRRLFK</sequence>
<accession>A0A2Z7AYA7</accession>
<evidence type="ECO:0000313" key="1">
    <source>
        <dbReference type="EMBL" id="KZV26861.1"/>
    </source>
</evidence>